<evidence type="ECO:0000256" key="1">
    <source>
        <dbReference type="SAM" id="Phobius"/>
    </source>
</evidence>
<evidence type="ECO:0008006" key="4">
    <source>
        <dbReference type="Google" id="ProtNLM"/>
    </source>
</evidence>
<dbReference type="KEGG" id="cfi:Celf_1471"/>
<feature type="transmembrane region" description="Helical" evidence="1">
    <location>
        <begin position="145"/>
        <end position="169"/>
    </location>
</feature>
<reference evidence="2 3" key="1">
    <citation type="submission" date="2011-04" db="EMBL/GenBank/DDBJ databases">
        <title>Complete sequence of Cellulomonas fimi ATCC 484.</title>
        <authorList>
            <consortium name="US DOE Joint Genome Institute"/>
            <person name="Lucas S."/>
            <person name="Han J."/>
            <person name="Lapidus A."/>
            <person name="Cheng J.-F."/>
            <person name="Goodwin L."/>
            <person name="Pitluck S."/>
            <person name="Peters L."/>
            <person name="Chertkov O."/>
            <person name="Detter J.C."/>
            <person name="Han C."/>
            <person name="Tapia R."/>
            <person name="Land M."/>
            <person name="Hauser L."/>
            <person name="Kyrpides N."/>
            <person name="Ivanova N."/>
            <person name="Ovchinnikova G."/>
            <person name="Pagani I."/>
            <person name="Mead D."/>
            <person name="Brumm P."/>
            <person name="Woyke T."/>
        </authorList>
    </citation>
    <scope>NUCLEOTIDE SEQUENCE [LARGE SCALE GENOMIC DNA]</scope>
    <source>
        <strain evidence="3">ATCC 484 / DSM 20113 / JCM 1341 / NBRC 15513 / NCIMB 8980 / NCTC 7547</strain>
    </source>
</reference>
<dbReference type="STRING" id="590998.Celf_1471"/>
<keyword evidence="1" id="KW-1133">Transmembrane helix</keyword>
<dbReference type="HOGENOM" id="CLU_1222965_0_0_11"/>
<feature type="transmembrane region" description="Helical" evidence="1">
    <location>
        <begin position="204"/>
        <end position="223"/>
    </location>
</feature>
<proteinExistence type="predicted"/>
<keyword evidence="1" id="KW-0472">Membrane</keyword>
<name>F4H6H3_CELFA</name>
<sequence length="226" mass="23331">MTSTTADPTATPTRRGPATSRAWAWTGVAAGALGVAAIQASMATSTDWEKVAGDPVAILEDAATKQSAFLVFHVLATLTVVLLPVFAAGLRRRLDQQAPAGSLQGMVAATGLVLTAAALLLGSGLDTQFTFAFADTSMIVPESGAFYTDWVATIPWLWLGAGLSALALGVASLRHAAAPRWIGWVSVVLGGLTVLTGISPLQYLSGFVGPIWLLVVALGFALGDRR</sequence>
<evidence type="ECO:0000313" key="2">
    <source>
        <dbReference type="EMBL" id="AEE45606.1"/>
    </source>
</evidence>
<keyword evidence="1" id="KW-0812">Transmembrane</keyword>
<feature type="transmembrane region" description="Helical" evidence="1">
    <location>
        <begin position="181"/>
        <end position="198"/>
    </location>
</feature>
<feature type="transmembrane region" description="Helical" evidence="1">
    <location>
        <begin position="22"/>
        <end position="42"/>
    </location>
</feature>
<dbReference type="AlphaFoldDB" id="F4H6H3"/>
<evidence type="ECO:0000313" key="3">
    <source>
        <dbReference type="Proteomes" id="UP000008460"/>
    </source>
</evidence>
<feature type="transmembrane region" description="Helical" evidence="1">
    <location>
        <begin position="102"/>
        <end position="125"/>
    </location>
</feature>
<organism evidence="2 3">
    <name type="scientific">Cellulomonas fimi (strain ATCC 484 / DSM 20113 / JCM 1341 / CCUG 24087 / LMG 16345 / NBRC 15513 / NCIMB 8980 / NCTC 7547 / NRS-133)</name>
    <dbReference type="NCBI Taxonomy" id="590998"/>
    <lineage>
        <taxon>Bacteria</taxon>
        <taxon>Bacillati</taxon>
        <taxon>Actinomycetota</taxon>
        <taxon>Actinomycetes</taxon>
        <taxon>Micrococcales</taxon>
        <taxon>Cellulomonadaceae</taxon>
        <taxon>Cellulomonas</taxon>
    </lineage>
</organism>
<dbReference type="EMBL" id="CP002666">
    <property type="protein sequence ID" value="AEE45606.1"/>
    <property type="molecule type" value="Genomic_DNA"/>
</dbReference>
<protein>
    <recommendedName>
        <fullName evidence="4">Integral membrane protein</fullName>
    </recommendedName>
</protein>
<gene>
    <name evidence="2" type="ordered locus">Celf_1471</name>
</gene>
<feature type="transmembrane region" description="Helical" evidence="1">
    <location>
        <begin position="69"/>
        <end position="90"/>
    </location>
</feature>
<dbReference type="RefSeq" id="WP_013770632.1">
    <property type="nucleotide sequence ID" value="NC_015514.1"/>
</dbReference>
<dbReference type="eggNOG" id="ENOG502ZYE8">
    <property type="taxonomic scope" value="Bacteria"/>
</dbReference>
<keyword evidence="3" id="KW-1185">Reference proteome</keyword>
<dbReference type="Proteomes" id="UP000008460">
    <property type="component" value="Chromosome"/>
</dbReference>
<accession>F4H6H3</accession>